<sequence length="88" mass="9146">MGLILWLIVGGIVGWLASMVMKTDGQQGIILNVVVGIVGAFIGGWLISPLVGMGTINSGFSIGSVVVSLIGAIILLAIVNLFRRGRVR</sequence>
<evidence type="ECO:0000256" key="3">
    <source>
        <dbReference type="ARBA" id="ARBA00022475"/>
    </source>
</evidence>
<dbReference type="PANTHER" id="PTHR33884:SF3">
    <property type="entry name" value="UPF0410 PROTEIN YMGE"/>
    <property type="match status" value="1"/>
</dbReference>
<feature type="transmembrane region" description="Helical" evidence="7">
    <location>
        <begin position="29"/>
        <end position="48"/>
    </location>
</feature>
<keyword evidence="6 7" id="KW-0472">Membrane</keyword>
<evidence type="ECO:0000313" key="9">
    <source>
        <dbReference type="Proteomes" id="UP001596037"/>
    </source>
</evidence>
<evidence type="ECO:0000256" key="2">
    <source>
        <dbReference type="ARBA" id="ARBA00011006"/>
    </source>
</evidence>
<dbReference type="RefSeq" id="WP_376849061.1">
    <property type="nucleotide sequence ID" value="NZ_JBHSMF010000004.1"/>
</dbReference>
<dbReference type="InterPro" id="IPR007341">
    <property type="entry name" value="Transgly_assoc"/>
</dbReference>
<evidence type="ECO:0000313" key="8">
    <source>
        <dbReference type="EMBL" id="MFC5496958.1"/>
    </source>
</evidence>
<comment type="similarity">
    <text evidence="2">Belongs to the UPF0410 family.</text>
</comment>
<gene>
    <name evidence="8" type="ORF">ACFPOE_05380</name>
</gene>
<evidence type="ECO:0000256" key="5">
    <source>
        <dbReference type="ARBA" id="ARBA00022989"/>
    </source>
</evidence>
<evidence type="ECO:0000256" key="4">
    <source>
        <dbReference type="ARBA" id="ARBA00022692"/>
    </source>
</evidence>
<keyword evidence="5 7" id="KW-1133">Transmembrane helix</keyword>
<evidence type="ECO:0000256" key="7">
    <source>
        <dbReference type="SAM" id="Phobius"/>
    </source>
</evidence>
<feature type="transmembrane region" description="Helical" evidence="7">
    <location>
        <begin position="6"/>
        <end position="22"/>
    </location>
</feature>
<feature type="transmembrane region" description="Helical" evidence="7">
    <location>
        <begin position="60"/>
        <end position="82"/>
    </location>
</feature>
<dbReference type="Proteomes" id="UP001596037">
    <property type="component" value="Unassembled WGS sequence"/>
</dbReference>
<dbReference type="EMBL" id="JBHSMF010000004">
    <property type="protein sequence ID" value="MFC5496958.1"/>
    <property type="molecule type" value="Genomic_DNA"/>
</dbReference>
<name>A0ABW0NCS6_9BURK</name>
<comment type="caution">
    <text evidence="8">The sequence shown here is derived from an EMBL/GenBank/DDBJ whole genome shotgun (WGS) entry which is preliminary data.</text>
</comment>
<evidence type="ECO:0000256" key="1">
    <source>
        <dbReference type="ARBA" id="ARBA00004651"/>
    </source>
</evidence>
<proteinExistence type="inferred from homology"/>
<dbReference type="Pfam" id="PF04226">
    <property type="entry name" value="Transgly_assoc"/>
    <property type="match status" value="1"/>
</dbReference>
<keyword evidence="9" id="KW-1185">Reference proteome</keyword>
<reference evidence="9" key="1">
    <citation type="journal article" date="2019" name="Int. J. Syst. Evol. Microbiol.">
        <title>The Global Catalogue of Microorganisms (GCM) 10K type strain sequencing project: providing services to taxonomists for standard genome sequencing and annotation.</title>
        <authorList>
            <consortium name="The Broad Institute Genomics Platform"/>
            <consortium name="The Broad Institute Genome Sequencing Center for Infectious Disease"/>
            <person name="Wu L."/>
            <person name="Ma J."/>
        </authorList>
    </citation>
    <scope>NUCLEOTIDE SEQUENCE [LARGE SCALE GENOMIC DNA]</scope>
    <source>
        <strain evidence="9">CCUG 57401</strain>
    </source>
</reference>
<keyword evidence="4 7" id="KW-0812">Transmembrane</keyword>
<comment type="subcellular location">
    <subcellularLocation>
        <location evidence="1">Cell membrane</location>
        <topology evidence="1">Multi-pass membrane protein</topology>
    </subcellularLocation>
</comment>
<keyword evidence="3" id="KW-1003">Cell membrane</keyword>
<organism evidence="8 9">
    <name type="scientific">Caenimonas terrae</name>
    <dbReference type="NCBI Taxonomy" id="696074"/>
    <lineage>
        <taxon>Bacteria</taxon>
        <taxon>Pseudomonadati</taxon>
        <taxon>Pseudomonadota</taxon>
        <taxon>Betaproteobacteria</taxon>
        <taxon>Burkholderiales</taxon>
        <taxon>Comamonadaceae</taxon>
        <taxon>Caenimonas</taxon>
    </lineage>
</organism>
<protein>
    <submittedName>
        <fullName evidence="8">GlsB/YeaQ/YmgE family stress response membrane protein</fullName>
    </submittedName>
</protein>
<accession>A0ABW0NCS6</accession>
<dbReference type="PANTHER" id="PTHR33884">
    <property type="entry name" value="UPF0410 PROTEIN YMGE"/>
    <property type="match status" value="1"/>
</dbReference>
<evidence type="ECO:0000256" key="6">
    <source>
        <dbReference type="ARBA" id="ARBA00023136"/>
    </source>
</evidence>